<comment type="similarity">
    <text evidence="1">Belongs to the WSCD family.</text>
</comment>
<name>A0A8J1XH14_OWEFU</name>
<dbReference type="AlphaFoldDB" id="A0A8J1XH14"/>
<evidence type="ECO:0000313" key="2">
    <source>
        <dbReference type="EMBL" id="CAH1799607.1"/>
    </source>
</evidence>
<keyword evidence="3" id="KW-1185">Reference proteome</keyword>
<accession>A0A8J1XH14</accession>
<evidence type="ECO:0000313" key="3">
    <source>
        <dbReference type="Proteomes" id="UP000749559"/>
    </source>
</evidence>
<gene>
    <name evidence="2" type="ORF">OFUS_LOCUS23595</name>
</gene>
<dbReference type="SUPFAM" id="SSF52540">
    <property type="entry name" value="P-loop containing nucleoside triphosphate hydrolases"/>
    <property type="match status" value="1"/>
</dbReference>
<dbReference type="OrthoDB" id="5985073at2759"/>
<reference evidence="2" key="1">
    <citation type="submission" date="2022-03" db="EMBL/GenBank/DDBJ databases">
        <authorList>
            <person name="Martin C."/>
        </authorList>
    </citation>
    <scope>NUCLEOTIDE SEQUENCE</scope>
</reference>
<comment type="caution">
    <text evidence="2">The sequence shown here is derived from an EMBL/GenBank/DDBJ whole genome shotgun (WGS) entry which is preliminary data.</text>
</comment>
<proteinExistence type="inferred from homology"/>
<dbReference type="Gene3D" id="3.40.50.300">
    <property type="entry name" value="P-loop containing nucleotide triphosphate hydrolases"/>
    <property type="match status" value="1"/>
</dbReference>
<dbReference type="InterPro" id="IPR051589">
    <property type="entry name" value="Sialate-O-sulfotransferase"/>
</dbReference>
<evidence type="ECO:0000256" key="1">
    <source>
        <dbReference type="ARBA" id="ARBA00010236"/>
    </source>
</evidence>
<dbReference type="InterPro" id="IPR027417">
    <property type="entry name" value="P-loop_NTPase"/>
</dbReference>
<dbReference type="PANTHER" id="PTHR45964:SF5">
    <property type="entry name" value="WSCD FAMILY MEMBER CG9164"/>
    <property type="match status" value="1"/>
</dbReference>
<sequence>MMVSFHTLWNNGVFAKFLFSFAVIYVVFFQLYKFHQGNLLDSEGYEITERLSEINDNITTRLEENVNSNNTPTIKLTTRTTTESFTTTTKFVEDENLSFLTQDNIRDYIKYTEKDPAKYKELKKRCAKRKFSSKILPFTALASVQGSGNTFTRFLVECITGIHSGTTHFDGKLHAAGFMGEGVINGSTVVIKSHQIGFSPSEKFDRGIMVIRNPYRMILAEWNRRHSGGHISHARPERFKTEEDTWRAHVIAFTEKWLLFALQWIISFEKELLILVYENMVNDTVRTLRQLHEFLTVKEGIKEGSLKRLPCAFIDNTSGFQRPAVNYGIDPFTPRERRRINEYMEAVCDVYKTRTHDTECAFKYNVETI</sequence>
<dbReference type="Proteomes" id="UP000749559">
    <property type="component" value="Unassembled WGS sequence"/>
</dbReference>
<protein>
    <submittedName>
        <fullName evidence="2">Uncharacterized protein</fullName>
    </submittedName>
</protein>
<dbReference type="PANTHER" id="PTHR45964">
    <property type="entry name" value="WSCD FAMILY MEMBER CG9164"/>
    <property type="match status" value="1"/>
</dbReference>
<organism evidence="2 3">
    <name type="scientific">Owenia fusiformis</name>
    <name type="common">Polychaete worm</name>
    <dbReference type="NCBI Taxonomy" id="6347"/>
    <lineage>
        <taxon>Eukaryota</taxon>
        <taxon>Metazoa</taxon>
        <taxon>Spiralia</taxon>
        <taxon>Lophotrochozoa</taxon>
        <taxon>Annelida</taxon>
        <taxon>Polychaeta</taxon>
        <taxon>Sedentaria</taxon>
        <taxon>Canalipalpata</taxon>
        <taxon>Sabellida</taxon>
        <taxon>Oweniida</taxon>
        <taxon>Oweniidae</taxon>
        <taxon>Owenia</taxon>
    </lineage>
</organism>
<dbReference type="EMBL" id="CAIIXF020000011">
    <property type="protein sequence ID" value="CAH1799607.1"/>
    <property type="molecule type" value="Genomic_DNA"/>
</dbReference>